<dbReference type="CDD" id="cd16015">
    <property type="entry name" value="LTA_synthase"/>
    <property type="match status" value="1"/>
</dbReference>
<evidence type="ECO:0000256" key="2">
    <source>
        <dbReference type="ARBA" id="ARBA00022475"/>
    </source>
</evidence>
<dbReference type="GO" id="GO:0005886">
    <property type="term" value="C:plasma membrane"/>
    <property type="evidence" value="ECO:0007669"/>
    <property type="project" value="UniProtKB-SubCell"/>
</dbReference>
<feature type="binding site" evidence="7">
    <location>
        <position position="426"/>
    </location>
    <ligand>
        <name>substrate</name>
    </ligand>
</feature>
<name>A0AAX2J325_KINKI</name>
<sequence>MKNTIVFKIVGLFLLLSAGLRLALWAVYGDYFADVNVQAALGQGARFDSKLVVLALSPFLLLLLLPFGKLNQARFRRACAWFCWLIISLLLGLGVADIAYFGEVQRHIGSDLLNIAGDIGFIVQTAFGTRWLYTLCGAIALAACTFLWRKWIVQAALPVSGSVWQRIASSTLTLILLILAARGWVLSGKPLNSVDAFMGNGQAQANLTLNGALVTLDAVRERQQQQPLVYVDNATAQSFAQRYPQPFSYQSKQPASGRNIVFILLESWSYRYIDALAGGHYRATPHMDKLIAQSQVWDNFYAAGQRSIVGIQAALTSVPALPNRQPLGFGLELNNMSRIAELAGKQGYRTLMAQSSKRRSFHMDGIARALGFQEYYGQEDVPLRRTYPQDIPPYGWDYDTLQFLGQQISQQPARPFFAFLFTGTTHEPFANAGAEFALYPHDAKGENGFLNALAYSDWAVHEFMQYAAKQTWYRNTIFVFTADHTLNSGKQPATVRERFHIPLIVFDPQNPNPARHSQLASQYDLLPTFADWLGIAQPVSTFGRSLLNPNSEVVPLMLNQGSRTASILPNGDTAEFEGKNALSGEPKSLQWLQWRMQQADKLLRDNAWAK</sequence>
<dbReference type="PANTHER" id="PTHR47371">
    <property type="entry name" value="LIPOTEICHOIC ACID SYNTHASE"/>
    <property type="match status" value="1"/>
</dbReference>
<evidence type="ECO:0000256" key="8">
    <source>
        <dbReference type="PIRSR" id="PIRSR005091-3"/>
    </source>
</evidence>
<evidence type="ECO:0000256" key="3">
    <source>
        <dbReference type="ARBA" id="ARBA00022692"/>
    </source>
</evidence>
<keyword evidence="4 9" id="KW-1133">Transmembrane helix</keyword>
<dbReference type="InterPro" id="IPR012160">
    <property type="entry name" value="LtaS-like"/>
</dbReference>
<dbReference type="Proteomes" id="UP000248598">
    <property type="component" value="Chromosome 1"/>
</dbReference>
<evidence type="ECO:0000256" key="7">
    <source>
        <dbReference type="PIRSR" id="PIRSR005091-2"/>
    </source>
</evidence>
<organism evidence="11 12">
    <name type="scientific">Kingella kingae</name>
    <dbReference type="NCBI Taxonomy" id="504"/>
    <lineage>
        <taxon>Bacteria</taxon>
        <taxon>Pseudomonadati</taxon>
        <taxon>Pseudomonadota</taxon>
        <taxon>Betaproteobacteria</taxon>
        <taxon>Neisseriales</taxon>
        <taxon>Neisseriaceae</taxon>
        <taxon>Kingella</taxon>
    </lineage>
</organism>
<feature type="active site" evidence="6">
    <location>
        <position position="307"/>
    </location>
</feature>
<evidence type="ECO:0000256" key="5">
    <source>
        <dbReference type="ARBA" id="ARBA00023136"/>
    </source>
</evidence>
<evidence type="ECO:0000313" key="12">
    <source>
        <dbReference type="Proteomes" id="UP000248598"/>
    </source>
</evidence>
<dbReference type="AlphaFoldDB" id="A0AAX2J325"/>
<keyword evidence="7" id="KW-0479">Metal-binding</keyword>
<feature type="transmembrane region" description="Helical" evidence="9">
    <location>
        <begin position="163"/>
        <end position="185"/>
    </location>
</feature>
<gene>
    <name evidence="11" type="primary">ltaS1</name>
    <name evidence="11" type="ORF">NCTC10529_00668</name>
</gene>
<keyword evidence="5 9" id="KW-0472">Membrane</keyword>
<dbReference type="InterPro" id="IPR050448">
    <property type="entry name" value="OpgB/LTA_synthase_biosynth"/>
</dbReference>
<dbReference type="EMBL" id="LS483426">
    <property type="protein sequence ID" value="SQH24482.1"/>
    <property type="molecule type" value="Genomic_DNA"/>
</dbReference>
<dbReference type="GeneID" id="93261979"/>
<evidence type="ECO:0000256" key="9">
    <source>
        <dbReference type="SAM" id="Phobius"/>
    </source>
</evidence>
<dbReference type="InterPro" id="IPR017850">
    <property type="entry name" value="Alkaline_phosphatase_core_sf"/>
</dbReference>
<protein>
    <submittedName>
        <fullName evidence="11">Lipoteichoic acid synthase 1</fullName>
    </submittedName>
</protein>
<evidence type="ECO:0000313" key="11">
    <source>
        <dbReference type="EMBL" id="SQH24482.1"/>
    </source>
</evidence>
<reference evidence="11 12" key="1">
    <citation type="submission" date="2018-06" db="EMBL/GenBank/DDBJ databases">
        <authorList>
            <consortium name="Pathogen Informatics"/>
            <person name="Doyle S."/>
        </authorList>
    </citation>
    <scope>NUCLEOTIDE SEQUENCE [LARGE SCALE GENOMIC DNA]</scope>
    <source>
        <strain evidence="11 12">NCTC10529</strain>
    </source>
</reference>
<evidence type="ECO:0000259" key="10">
    <source>
        <dbReference type="Pfam" id="PF00884"/>
    </source>
</evidence>
<dbReference type="Pfam" id="PF00884">
    <property type="entry name" value="Sulfatase"/>
    <property type="match status" value="1"/>
</dbReference>
<keyword evidence="3 9" id="KW-0812">Transmembrane</keyword>
<feature type="transmembrane region" description="Helical" evidence="9">
    <location>
        <begin position="47"/>
        <end position="67"/>
    </location>
</feature>
<keyword evidence="7" id="KW-0464">Manganese</keyword>
<accession>A0AAX2J325</accession>
<keyword evidence="2" id="KW-1003">Cell membrane</keyword>
<dbReference type="GO" id="GO:0046872">
    <property type="term" value="F:metal ion binding"/>
    <property type="evidence" value="ECO:0007669"/>
    <property type="project" value="UniProtKB-KW"/>
</dbReference>
<feature type="domain" description="Sulfatase N-terminal" evidence="10">
    <location>
        <begin position="258"/>
        <end position="535"/>
    </location>
</feature>
<dbReference type="RefSeq" id="WP_003788742.1">
    <property type="nucleotide sequence ID" value="NZ_CP091518.1"/>
</dbReference>
<dbReference type="InterPro" id="IPR000917">
    <property type="entry name" value="Sulfatase_N"/>
</dbReference>
<dbReference type="PIRSF" id="PIRSF005091">
    <property type="entry name" value="Mmb_sulf_HI1246"/>
    <property type="match status" value="1"/>
</dbReference>
<evidence type="ECO:0000256" key="6">
    <source>
        <dbReference type="PIRSR" id="PIRSR005091-1"/>
    </source>
</evidence>
<comment type="subcellular location">
    <subcellularLocation>
        <location evidence="1">Cell membrane</location>
        <topology evidence="1">Multi-pass membrane protein</topology>
    </subcellularLocation>
</comment>
<proteinExistence type="predicted"/>
<evidence type="ECO:0000256" key="1">
    <source>
        <dbReference type="ARBA" id="ARBA00004651"/>
    </source>
</evidence>
<evidence type="ECO:0000256" key="4">
    <source>
        <dbReference type="ARBA" id="ARBA00022989"/>
    </source>
</evidence>
<feature type="binding site" evidence="8">
    <location>
        <position position="266"/>
    </location>
    <ligand>
        <name>Mn(2+)</name>
        <dbReference type="ChEBI" id="CHEBI:29035"/>
    </ligand>
</feature>
<feature type="transmembrane region" description="Helical" evidence="9">
    <location>
        <begin position="131"/>
        <end position="151"/>
    </location>
</feature>
<dbReference type="Gene3D" id="3.40.720.10">
    <property type="entry name" value="Alkaline Phosphatase, subunit A"/>
    <property type="match status" value="1"/>
</dbReference>
<feature type="binding site" evidence="8">
    <location>
        <position position="484"/>
    </location>
    <ligand>
        <name>Mn(2+)</name>
        <dbReference type="ChEBI" id="CHEBI:29035"/>
    </ligand>
</feature>
<dbReference type="PANTHER" id="PTHR47371:SF3">
    <property type="entry name" value="PHOSPHOGLYCEROL TRANSFERASE I"/>
    <property type="match status" value="1"/>
</dbReference>
<feature type="binding site" evidence="8">
    <location>
        <position position="483"/>
    </location>
    <ligand>
        <name>Mn(2+)</name>
        <dbReference type="ChEBI" id="CHEBI:29035"/>
    </ligand>
</feature>
<dbReference type="SUPFAM" id="SSF53649">
    <property type="entry name" value="Alkaline phosphatase-like"/>
    <property type="match status" value="1"/>
</dbReference>
<feature type="transmembrane region" description="Helical" evidence="9">
    <location>
        <begin position="79"/>
        <end position="102"/>
    </location>
</feature>